<evidence type="ECO:0000313" key="6">
    <source>
        <dbReference type="Proteomes" id="UP000566819"/>
    </source>
</evidence>
<dbReference type="Pfam" id="PF13532">
    <property type="entry name" value="2OG-FeII_Oxy_2"/>
    <property type="match status" value="1"/>
</dbReference>
<dbReference type="SUPFAM" id="SSF52499">
    <property type="entry name" value="Isochorismatase-like hydrolases"/>
    <property type="match status" value="1"/>
</dbReference>
<dbReference type="SUPFAM" id="SSF47616">
    <property type="entry name" value="GST C-terminal domain-like"/>
    <property type="match status" value="1"/>
</dbReference>
<keyword evidence="6" id="KW-1185">Reference proteome</keyword>
<dbReference type="Pfam" id="PF00857">
    <property type="entry name" value="Isochorismatase"/>
    <property type="match status" value="1"/>
</dbReference>
<dbReference type="PROSITE" id="PS51471">
    <property type="entry name" value="FE2OG_OXY"/>
    <property type="match status" value="1"/>
</dbReference>
<proteinExistence type="inferred from homology"/>
<dbReference type="OrthoDB" id="445341at2759"/>
<reference evidence="5 6" key="1">
    <citation type="submission" date="2020-03" db="EMBL/GenBank/DDBJ databases">
        <title>Draft Genome Sequence of Cudoniella acicularis.</title>
        <authorList>
            <person name="Buettner E."/>
            <person name="Kellner H."/>
        </authorList>
    </citation>
    <scope>NUCLEOTIDE SEQUENCE [LARGE SCALE GENOMIC DNA]</scope>
    <source>
        <strain evidence="5 6">DSM 108380</strain>
    </source>
</reference>
<gene>
    <name evidence="5" type="ORF">G7Y89_g6168</name>
</gene>
<evidence type="ECO:0000313" key="5">
    <source>
        <dbReference type="EMBL" id="KAF4631950.1"/>
    </source>
</evidence>
<feature type="compositionally biased region" description="Basic and acidic residues" evidence="2">
    <location>
        <begin position="359"/>
        <end position="370"/>
    </location>
</feature>
<protein>
    <recommendedName>
        <fullName evidence="7">Fe2OG dioxygenase domain-containing protein</fullName>
    </recommendedName>
</protein>
<dbReference type="Gene3D" id="1.20.1050.10">
    <property type="match status" value="1"/>
</dbReference>
<dbReference type="InterPro" id="IPR027450">
    <property type="entry name" value="AlkB-like"/>
</dbReference>
<dbReference type="InterPro" id="IPR037151">
    <property type="entry name" value="AlkB-like_sf"/>
</dbReference>
<feature type="domain" description="GST N-terminal" evidence="3">
    <location>
        <begin position="773"/>
        <end position="859"/>
    </location>
</feature>
<accession>A0A8H4W504</accession>
<dbReference type="Gene3D" id="3.40.50.850">
    <property type="entry name" value="Isochorismatase-like"/>
    <property type="match status" value="1"/>
</dbReference>
<sequence length="973" mass="106879">MFEINEQSIPVVRTRKALLLLDLQDDFISPGGLLEVEEAPNLLNKILDLLPHFRASGNDIIWIHSWFETSRPVNQPRGNSESVITDAQLPQARCPGGKNCPRPSLKLLQQHAKIATTNKRDMGSSNGIIEADDDEEGEEGEGVDETFLTIPPGKTPRVVANTSAGPDIPQLACAGFDGAKDLVVPKSFYSAFKDGTLMQVMRAKFVTEIYLCGALTNISVFATAMDAARHGYAITILEDCVGYRSKARHDEALRQLMESTGCDIITSDVLIRDLQRKEKLSSRPPTHGPPRREKGADLESMMAKMKLNGAGSSASRHGAEEGTATRPVKEKVAGGAESGGSRDSLKTSEKQPTSIRPPPEADGKKRERVPSKVKTRRRHSKSVPKEIGVSGESGPSTSEKDRISPTSATLKGASQALDSVQTHREAEDSSKPLSNQATNSKASAISSETQATMASKIDKVVVENPIPKHLSPPSSPDEELQLKKSSAEDPSAICEGDTTVIDNLLDDEIADGIFEKVRDEVRWQKMSHQGGDVPRLVAVQGSVAEDGSIPIYRHPSDESPPLLPFSPTVSLIQTKVEEKLGHPVNHVLIQFYRDGTDYISEHSDKTLDIAPNTFIANASLGAQRTMVFRTKKPLKSEDDTGAVLPAQPRQSCRAPLPHNSLCKVGLVTNMRWLHGIRQDKRMLSEKSPAELAFDGGRISLTFRLIGTFLDKDEQKIWGQGATAKTKAEAKTVVNGETPEAEKMIRAFGKENHSTEFDWKTSYGQGFDVLHISNSRKLFLSGDKIADLQVKIILAEYGVKWAEGNLSPSFNWKDGSSSNNAQPIPCTLPIKFVDNDLSKSTVVGDLAIMLYLQSVYGEKPDSTNKSQPDIARQYTRLQQTTQLINKWRAVPFSSKPFRREMEMWEAYATQTTFIAGSAVSVVDFALWPILHEIHGEWLDLGGFEKLLAYFNLLSEWESIKNTVNLNGKEVEKAT</sequence>
<feature type="region of interest" description="Disordered" evidence="2">
    <location>
        <begin position="308"/>
        <end position="490"/>
    </location>
</feature>
<feature type="compositionally biased region" description="Polar residues" evidence="2">
    <location>
        <begin position="431"/>
        <end position="453"/>
    </location>
</feature>
<evidence type="ECO:0000259" key="3">
    <source>
        <dbReference type="PROSITE" id="PS50404"/>
    </source>
</evidence>
<dbReference type="CDD" id="cd00431">
    <property type="entry name" value="cysteine_hydrolases"/>
    <property type="match status" value="1"/>
</dbReference>
<name>A0A8H4W504_9HELO</name>
<comment type="similarity">
    <text evidence="1">Belongs to the isochorismatase family.</text>
</comment>
<dbReference type="PANTHER" id="PTHR31212">
    <property type="entry name" value="ALPHA-KETOGLUTARATE-DEPENDENT DIOXYGENASE ALKB HOMOLOG 3"/>
    <property type="match status" value="1"/>
</dbReference>
<dbReference type="InterPro" id="IPR005123">
    <property type="entry name" value="Oxoglu/Fe-dep_dioxygenase_dom"/>
</dbReference>
<feature type="domain" description="Fe2OG dioxygenase" evidence="4">
    <location>
        <begin position="583"/>
        <end position="706"/>
    </location>
</feature>
<evidence type="ECO:0000259" key="4">
    <source>
        <dbReference type="PROSITE" id="PS51471"/>
    </source>
</evidence>
<dbReference type="SUPFAM" id="SSF51197">
    <property type="entry name" value="Clavaminate synthase-like"/>
    <property type="match status" value="1"/>
</dbReference>
<evidence type="ECO:0008006" key="7">
    <source>
        <dbReference type="Google" id="ProtNLM"/>
    </source>
</evidence>
<dbReference type="PANTHER" id="PTHR31212:SF5">
    <property type="entry name" value="ISOCHORISMATASE FAMILY PROTEIN FAMILY (AFU_ORTHOLOGUE AFUA_3G14500)"/>
    <property type="match status" value="1"/>
</dbReference>
<dbReference type="PROSITE" id="PS50404">
    <property type="entry name" value="GST_NTER"/>
    <property type="match status" value="1"/>
</dbReference>
<dbReference type="InterPro" id="IPR036380">
    <property type="entry name" value="Isochorismatase-like_sf"/>
</dbReference>
<feature type="region of interest" description="Disordered" evidence="2">
    <location>
        <begin position="120"/>
        <end position="139"/>
    </location>
</feature>
<dbReference type="Gene3D" id="2.60.120.590">
    <property type="entry name" value="Alpha-ketoglutarate-dependent dioxygenase AlkB-like"/>
    <property type="match status" value="1"/>
</dbReference>
<feature type="region of interest" description="Disordered" evidence="2">
    <location>
        <begin position="276"/>
        <end position="296"/>
    </location>
</feature>
<feature type="compositionally biased region" description="Basic and acidic residues" evidence="2">
    <location>
        <begin position="421"/>
        <end position="430"/>
    </location>
</feature>
<organism evidence="5 6">
    <name type="scientific">Cudoniella acicularis</name>
    <dbReference type="NCBI Taxonomy" id="354080"/>
    <lineage>
        <taxon>Eukaryota</taxon>
        <taxon>Fungi</taxon>
        <taxon>Dikarya</taxon>
        <taxon>Ascomycota</taxon>
        <taxon>Pezizomycotina</taxon>
        <taxon>Leotiomycetes</taxon>
        <taxon>Helotiales</taxon>
        <taxon>Tricladiaceae</taxon>
        <taxon>Cudoniella</taxon>
    </lineage>
</organism>
<feature type="compositionally biased region" description="Basic residues" evidence="2">
    <location>
        <begin position="371"/>
        <end position="382"/>
    </location>
</feature>
<dbReference type="InterPro" id="IPR032854">
    <property type="entry name" value="ALKBH3"/>
</dbReference>
<evidence type="ECO:0000256" key="2">
    <source>
        <dbReference type="SAM" id="MobiDB-lite"/>
    </source>
</evidence>
<dbReference type="Proteomes" id="UP000566819">
    <property type="component" value="Unassembled WGS sequence"/>
</dbReference>
<evidence type="ECO:0000256" key="1">
    <source>
        <dbReference type="ARBA" id="ARBA00006336"/>
    </source>
</evidence>
<comment type="caution">
    <text evidence="5">The sequence shown here is derived from an EMBL/GenBank/DDBJ whole genome shotgun (WGS) entry which is preliminary data.</text>
</comment>
<dbReference type="InterPro" id="IPR004045">
    <property type="entry name" value="Glutathione_S-Trfase_N"/>
</dbReference>
<feature type="compositionally biased region" description="Acidic residues" evidence="2">
    <location>
        <begin position="130"/>
        <end position="139"/>
    </location>
</feature>
<dbReference type="EMBL" id="JAAMPI010000394">
    <property type="protein sequence ID" value="KAF4631950.1"/>
    <property type="molecule type" value="Genomic_DNA"/>
</dbReference>
<dbReference type="Pfam" id="PF24470">
    <property type="entry name" value="Thiored_Isochorism"/>
    <property type="match status" value="1"/>
</dbReference>
<dbReference type="InterPro" id="IPR057088">
    <property type="entry name" value="GLRG_09195_Thiored"/>
</dbReference>
<dbReference type="AlphaFoldDB" id="A0A8H4W504"/>
<dbReference type="GO" id="GO:0006307">
    <property type="term" value="P:DNA alkylation repair"/>
    <property type="evidence" value="ECO:0007669"/>
    <property type="project" value="InterPro"/>
</dbReference>
<dbReference type="InterPro" id="IPR000868">
    <property type="entry name" value="Isochorismatase-like_dom"/>
</dbReference>
<dbReference type="GO" id="GO:0051213">
    <property type="term" value="F:dioxygenase activity"/>
    <property type="evidence" value="ECO:0007669"/>
    <property type="project" value="InterPro"/>
</dbReference>
<dbReference type="CDD" id="cd00299">
    <property type="entry name" value="GST_C_family"/>
    <property type="match status" value="1"/>
</dbReference>
<dbReference type="InterPro" id="IPR036282">
    <property type="entry name" value="Glutathione-S-Trfase_C_sf"/>
</dbReference>